<evidence type="ECO:0000256" key="1">
    <source>
        <dbReference type="SAM" id="MobiDB-lite"/>
    </source>
</evidence>
<evidence type="ECO:0000313" key="2">
    <source>
        <dbReference type="EMBL" id="KAK6303832.1"/>
    </source>
</evidence>
<feature type="region of interest" description="Disordered" evidence="1">
    <location>
        <begin position="1"/>
        <end position="65"/>
    </location>
</feature>
<accession>A0AAN8QW90</accession>
<organism evidence="2 3">
    <name type="scientific">Coregonus suidteri</name>
    <dbReference type="NCBI Taxonomy" id="861788"/>
    <lineage>
        <taxon>Eukaryota</taxon>
        <taxon>Metazoa</taxon>
        <taxon>Chordata</taxon>
        <taxon>Craniata</taxon>
        <taxon>Vertebrata</taxon>
        <taxon>Euteleostomi</taxon>
        <taxon>Actinopterygii</taxon>
        <taxon>Neopterygii</taxon>
        <taxon>Teleostei</taxon>
        <taxon>Protacanthopterygii</taxon>
        <taxon>Salmoniformes</taxon>
        <taxon>Salmonidae</taxon>
        <taxon>Coregoninae</taxon>
        <taxon>Coregonus</taxon>
    </lineage>
</organism>
<dbReference type="EMBL" id="JAGTTL010000024">
    <property type="protein sequence ID" value="KAK6303832.1"/>
    <property type="molecule type" value="Genomic_DNA"/>
</dbReference>
<dbReference type="AlphaFoldDB" id="A0AAN8QW90"/>
<evidence type="ECO:0000313" key="3">
    <source>
        <dbReference type="Proteomes" id="UP001356427"/>
    </source>
</evidence>
<reference evidence="2 3" key="1">
    <citation type="submission" date="2021-04" db="EMBL/GenBank/DDBJ databases">
        <authorList>
            <person name="De Guttry C."/>
            <person name="Zahm M."/>
            <person name="Klopp C."/>
            <person name="Cabau C."/>
            <person name="Louis A."/>
            <person name="Berthelot C."/>
            <person name="Parey E."/>
            <person name="Roest Crollius H."/>
            <person name="Montfort J."/>
            <person name="Robinson-Rechavi M."/>
            <person name="Bucao C."/>
            <person name="Bouchez O."/>
            <person name="Gislard M."/>
            <person name="Lluch J."/>
            <person name="Milhes M."/>
            <person name="Lampietro C."/>
            <person name="Lopez Roques C."/>
            <person name="Donnadieu C."/>
            <person name="Braasch I."/>
            <person name="Desvignes T."/>
            <person name="Postlethwait J."/>
            <person name="Bobe J."/>
            <person name="Wedekind C."/>
            <person name="Guiguen Y."/>
        </authorList>
    </citation>
    <scope>NUCLEOTIDE SEQUENCE [LARGE SCALE GENOMIC DNA]</scope>
    <source>
        <strain evidence="2">Cs_M1</strain>
        <tissue evidence="2">Blood</tissue>
    </source>
</reference>
<feature type="compositionally biased region" description="Basic and acidic residues" evidence="1">
    <location>
        <begin position="23"/>
        <end position="37"/>
    </location>
</feature>
<name>A0AAN8QW90_9TELE</name>
<dbReference type="Proteomes" id="UP001356427">
    <property type="component" value="Unassembled WGS sequence"/>
</dbReference>
<comment type="caution">
    <text evidence="2">The sequence shown here is derived from an EMBL/GenBank/DDBJ whole genome shotgun (WGS) entry which is preliminary data.</text>
</comment>
<proteinExistence type="predicted"/>
<gene>
    <name evidence="2" type="ORF">J4Q44_G00262860</name>
</gene>
<keyword evidence="3" id="KW-1185">Reference proteome</keyword>
<protein>
    <submittedName>
        <fullName evidence="2">Uncharacterized protein</fullName>
    </submittedName>
</protein>
<sequence>MSRVQPCSVSLYPLPHTTSSESVKTKTEEMEREEKRERKGKMERKRENNISFGHAMIRRSTEPPV</sequence>